<keyword evidence="2 5" id="KW-0812">Transmembrane</keyword>
<accession>C6X6S6</accession>
<reference evidence="8" key="1">
    <citation type="submission" date="2009-07" db="EMBL/GenBank/DDBJ databases">
        <title>Complete sequence of chromosome of Methylovorus sp. SIP3-4.</title>
        <authorList>
            <person name="Lucas S."/>
            <person name="Copeland A."/>
            <person name="Lapidus A."/>
            <person name="Glavina del Rio T."/>
            <person name="Tice H."/>
            <person name="Bruce D."/>
            <person name="Goodwin L."/>
            <person name="Pitluck S."/>
            <person name="Clum A."/>
            <person name="Larimer F."/>
            <person name="Land M."/>
            <person name="Hauser L."/>
            <person name="Kyrpides N."/>
            <person name="Mikhailova N."/>
            <person name="Kayluzhnaya M."/>
            <person name="Chistoserdova L."/>
        </authorList>
    </citation>
    <scope>NUCLEOTIDE SEQUENCE [LARGE SCALE GENOMIC DNA]</scope>
    <source>
        <strain evidence="8">SIP3-4</strain>
    </source>
</reference>
<evidence type="ECO:0000256" key="5">
    <source>
        <dbReference type="SAM" id="Phobius"/>
    </source>
</evidence>
<dbReference type="HOGENOM" id="CLU_048534_0_0_4"/>
<protein>
    <submittedName>
        <fullName evidence="7">O-antigen polymerase</fullName>
    </submittedName>
</protein>
<evidence type="ECO:0000256" key="1">
    <source>
        <dbReference type="ARBA" id="ARBA00004141"/>
    </source>
</evidence>
<feature type="transmembrane region" description="Helical" evidence="5">
    <location>
        <begin position="225"/>
        <end position="242"/>
    </location>
</feature>
<sequence precursor="true">MLLLVIAAILAIIMGMFVSVFADFAGRRPALLIAVPAALVVGLIFIISRKFLFSIILICRSALDPVLATTKVGAFSVGAGLNGLIILIASLAIIRTPQPALRYSSRLWLIVILTFFASVYFSPDKVNSFKLALNILCNAAIFTMAIVLVRSVSDYKKWILIIFASSIIPVLYSFIDIARGGFPNPHGFRISSTFSHPNILAFYLVLMISIGFYIWKSKLLVEKKWLVILPVYLLVMVVLLLLTKTRSAWLGLAAFFFIYACLYERRYLFVLIGAACVALLIPEIRDRITDLGQGNEMAANQALNSYAWRKELWTSGLNWMEKSHYLFGYGLGSFNYYSITFFPLAAGKSWDSHSVYVQLMFEVGAIGFLAYILMLIRLGRKIYEVWRRNSLVYFIALLLLVEYALFSYSDNMLFYLSYNWYFWFVMGMTYSLAHIETSEVAA</sequence>
<evidence type="ECO:0000256" key="4">
    <source>
        <dbReference type="ARBA" id="ARBA00023136"/>
    </source>
</evidence>
<evidence type="ECO:0000259" key="6">
    <source>
        <dbReference type="Pfam" id="PF04932"/>
    </source>
</evidence>
<feature type="transmembrane region" description="Helical" evidence="5">
    <location>
        <begin position="412"/>
        <end position="433"/>
    </location>
</feature>
<evidence type="ECO:0000313" key="8">
    <source>
        <dbReference type="Proteomes" id="UP000002743"/>
    </source>
</evidence>
<feature type="transmembrane region" description="Helical" evidence="5">
    <location>
        <begin position="356"/>
        <end position="378"/>
    </location>
</feature>
<reference evidence="7 8" key="2">
    <citation type="journal article" date="2011" name="J. Bacteriol.">
        <title>Genomes of three methylotrophs from a single niche uncover genetic and metabolic divergence of Methylophilaceae.</title>
        <authorList>
            <person name="Lapidus A."/>
            <person name="Clum A."/>
            <person name="Labutti K."/>
            <person name="Kaluzhnaya M.G."/>
            <person name="Lim S."/>
            <person name="Beck D.A."/>
            <person name="Glavina Del Rio T."/>
            <person name="Nolan M."/>
            <person name="Mavromatis K."/>
            <person name="Huntemann M."/>
            <person name="Lucas S."/>
            <person name="Lidstrom M.E."/>
            <person name="Ivanova N."/>
            <person name="Chistoserdova L."/>
        </authorList>
    </citation>
    <scope>NUCLEOTIDE SEQUENCE [LARGE SCALE GENOMIC DNA]</scope>
    <source>
        <strain evidence="7 8">SIP3-4</strain>
    </source>
</reference>
<dbReference type="STRING" id="582744.Msip34_1826"/>
<keyword evidence="3 5" id="KW-1133">Transmembrane helix</keyword>
<dbReference type="AlphaFoldDB" id="C6X6S6"/>
<comment type="subcellular location">
    <subcellularLocation>
        <location evidence="1">Membrane</location>
        <topology evidence="1">Multi-pass membrane protein</topology>
    </subcellularLocation>
</comment>
<dbReference type="Proteomes" id="UP000002743">
    <property type="component" value="Chromosome"/>
</dbReference>
<dbReference type="InterPro" id="IPR051533">
    <property type="entry name" value="WaaL-like"/>
</dbReference>
<keyword evidence="4 5" id="KW-0472">Membrane</keyword>
<dbReference type="eggNOG" id="COG3307">
    <property type="taxonomic scope" value="Bacteria"/>
</dbReference>
<evidence type="ECO:0000313" key="7">
    <source>
        <dbReference type="EMBL" id="ACT51069.1"/>
    </source>
</evidence>
<gene>
    <name evidence="7" type="ordered locus">Msip34_1826</name>
</gene>
<feature type="transmembrane region" description="Helical" evidence="5">
    <location>
        <begin position="195"/>
        <end position="213"/>
    </location>
</feature>
<dbReference type="InterPro" id="IPR007016">
    <property type="entry name" value="O-antigen_ligase-rel_domated"/>
</dbReference>
<proteinExistence type="predicted"/>
<feature type="transmembrane region" description="Helical" evidence="5">
    <location>
        <begin position="248"/>
        <end position="281"/>
    </location>
</feature>
<feature type="domain" description="O-antigen ligase-related" evidence="6">
    <location>
        <begin position="232"/>
        <end position="372"/>
    </location>
</feature>
<feature type="transmembrane region" description="Helical" evidence="5">
    <location>
        <begin position="325"/>
        <end position="344"/>
    </location>
</feature>
<feature type="transmembrane region" description="Helical" evidence="5">
    <location>
        <begin position="390"/>
        <end position="406"/>
    </location>
</feature>
<name>C6X6S6_METGS</name>
<dbReference type="PANTHER" id="PTHR37422:SF13">
    <property type="entry name" value="LIPOPOLYSACCHARIDE BIOSYNTHESIS PROTEIN PA4999-RELATED"/>
    <property type="match status" value="1"/>
</dbReference>
<dbReference type="KEGG" id="mei:Msip34_1826"/>
<keyword evidence="8" id="KW-1185">Reference proteome</keyword>
<evidence type="ECO:0000256" key="2">
    <source>
        <dbReference type="ARBA" id="ARBA00022692"/>
    </source>
</evidence>
<feature type="transmembrane region" description="Helical" evidence="5">
    <location>
        <begin position="72"/>
        <end position="94"/>
    </location>
</feature>
<organism evidence="7 8">
    <name type="scientific">Methylovorus glucosotrophus (strain SIP3-4)</name>
    <dbReference type="NCBI Taxonomy" id="582744"/>
    <lineage>
        <taxon>Bacteria</taxon>
        <taxon>Pseudomonadati</taxon>
        <taxon>Pseudomonadota</taxon>
        <taxon>Betaproteobacteria</taxon>
        <taxon>Nitrosomonadales</taxon>
        <taxon>Methylophilaceae</taxon>
        <taxon>Methylovorus</taxon>
    </lineage>
</organism>
<feature type="transmembrane region" description="Helical" evidence="5">
    <location>
        <begin position="31"/>
        <end position="52"/>
    </location>
</feature>
<feature type="transmembrane region" description="Helical" evidence="5">
    <location>
        <begin position="158"/>
        <end position="175"/>
    </location>
</feature>
<dbReference type="Pfam" id="PF04932">
    <property type="entry name" value="Wzy_C"/>
    <property type="match status" value="1"/>
</dbReference>
<dbReference type="PANTHER" id="PTHR37422">
    <property type="entry name" value="TEICHURONIC ACID BIOSYNTHESIS PROTEIN TUAE"/>
    <property type="match status" value="1"/>
</dbReference>
<dbReference type="GO" id="GO:0016020">
    <property type="term" value="C:membrane"/>
    <property type="evidence" value="ECO:0007669"/>
    <property type="project" value="UniProtKB-SubCell"/>
</dbReference>
<feature type="transmembrane region" description="Helical" evidence="5">
    <location>
        <begin position="129"/>
        <end position="149"/>
    </location>
</feature>
<evidence type="ECO:0000256" key="3">
    <source>
        <dbReference type="ARBA" id="ARBA00022989"/>
    </source>
</evidence>
<feature type="transmembrane region" description="Helical" evidence="5">
    <location>
        <begin position="6"/>
        <end position="24"/>
    </location>
</feature>
<dbReference type="EMBL" id="CP001674">
    <property type="protein sequence ID" value="ACT51069.1"/>
    <property type="molecule type" value="Genomic_DNA"/>
</dbReference>
<feature type="transmembrane region" description="Helical" evidence="5">
    <location>
        <begin position="106"/>
        <end position="123"/>
    </location>
</feature>